<feature type="compositionally biased region" description="Pro residues" evidence="6">
    <location>
        <begin position="133"/>
        <end position="147"/>
    </location>
</feature>
<proteinExistence type="inferred from homology"/>
<dbReference type="InterPro" id="IPR015856">
    <property type="entry name" value="ABC_transpr_CbiO/EcfA_su"/>
</dbReference>
<keyword evidence="5" id="KW-0067">ATP-binding</keyword>
<sequence>MPLPVSPPLPMAGSPRRIRSTPFCFVSAGAAAGRLGTAAAAAAVPAAAASAAAAAARPTRRRPDAPAPPPLPQRRPPARLPYGGFTPGRGPGRHPPRPVAAGATPPVTAGTPPPTPPPPPSPAAASRHDADAYPPPTPRPPAPSPPIPAPAVLTFRHLTYTVPTLSDAPLFTDVHLSLHPSQLVLLIGANGCGKSTLLALLAGFRTPSSRATELTLDGVRYRRRRRAAAALRAAVGLVPQRTSDAFLGRSVLEELTLFRDDVTTPDDVRRTLDAVGLGAVSLLAPPPSLSGGQQRRLALASQLLRQPRVRLLLLDEPLAGVDGGARRGIAALLGRVKAALPVAVVTHQPGELLGVADRVLVVGGGG</sequence>
<dbReference type="PANTHER" id="PTHR43553">
    <property type="entry name" value="HEAVY METAL TRANSPORTER"/>
    <property type="match status" value="1"/>
</dbReference>
<feature type="region of interest" description="Disordered" evidence="6">
    <location>
        <begin position="54"/>
        <end position="147"/>
    </location>
</feature>
<protein>
    <recommendedName>
        <fullName evidence="2">Probable ATP-dependent transporter ycf16</fullName>
    </recommendedName>
</protein>
<dbReference type="GO" id="GO:0042626">
    <property type="term" value="F:ATPase-coupled transmembrane transporter activity"/>
    <property type="evidence" value="ECO:0007669"/>
    <property type="project" value="TreeGrafter"/>
</dbReference>
<dbReference type="PROSITE" id="PS00211">
    <property type="entry name" value="ABC_TRANSPORTER_1"/>
    <property type="match status" value="1"/>
</dbReference>
<dbReference type="OrthoDB" id="10255969at2759"/>
<dbReference type="Proteomes" id="UP000218209">
    <property type="component" value="Unassembled WGS sequence"/>
</dbReference>
<evidence type="ECO:0000256" key="5">
    <source>
        <dbReference type="ARBA" id="ARBA00022840"/>
    </source>
</evidence>
<dbReference type="GO" id="GO:0005524">
    <property type="term" value="F:ATP binding"/>
    <property type="evidence" value="ECO:0007669"/>
    <property type="project" value="UniProtKB-KW"/>
</dbReference>
<evidence type="ECO:0000256" key="3">
    <source>
        <dbReference type="ARBA" id="ARBA00022448"/>
    </source>
</evidence>
<evidence type="ECO:0000313" key="9">
    <source>
        <dbReference type="Proteomes" id="UP000218209"/>
    </source>
</evidence>
<feature type="compositionally biased region" description="Low complexity" evidence="6">
    <location>
        <begin position="99"/>
        <end position="110"/>
    </location>
</feature>
<evidence type="ECO:0000259" key="7">
    <source>
        <dbReference type="PROSITE" id="PS50893"/>
    </source>
</evidence>
<dbReference type="GO" id="GO:0043190">
    <property type="term" value="C:ATP-binding cassette (ABC) transporter complex"/>
    <property type="evidence" value="ECO:0007669"/>
    <property type="project" value="TreeGrafter"/>
</dbReference>
<dbReference type="CDD" id="cd03225">
    <property type="entry name" value="ABC_cobalt_CbiO_domain1"/>
    <property type="match status" value="1"/>
</dbReference>
<evidence type="ECO:0000256" key="4">
    <source>
        <dbReference type="ARBA" id="ARBA00022741"/>
    </source>
</evidence>
<dbReference type="InterPro" id="IPR050095">
    <property type="entry name" value="ECF_ABC_transporter_ATP-bd"/>
</dbReference>
<dbReference type="SMART" id="SM00382">
    <property type="entry name" value="AAA"/>
    <property type="match status" value="1"/>
</dbReference>
<dbReference type="InterPro" id="IPR027417">
    <property type="entry name" value="P-loop_NTPase"/>
</dbReference>
<dbReference type="InterPro" id="IPR003593">
    <property type="entry name" value="AAA+_ATPase"/>
</dbReference>
<evidence type="ECO:0000256" key="1">
    <source>
        <dbReference type="ARBA" id="ARBA00005417"/>
    </source>
</evidence>
<feature type="compositionally biased region" description="Pro residues" evidence="6">
    <location>
        <begin position="65"/>
        <end position="79"/>
    </location>
</feature>
<evidence type="ECO:0000256" key="6">
    <source>
        <dbReference type="SAM" id="MobiDB-lite"/>
    </source>
</evidence>
<organism evidence="8 9">
    <name type="scientific">Porphyra umbilicalis</name>
    <name type="common">Purple laver</name>
    <name type="synonym">Red alga</name>
    <dbReference type="NCBI Taxonomy" id="2786"/>
    <lineage>
        <taxon>Eukaryota</taxon>
        <taxon>Rhodophyta</taxon>
        <taxon>Bangiophyceae</taxon>
        <taxon>Bangiales</taxon>
        <taxon>Bangiaceae</taxon>
        <taxon>Porphyra</taxon>
    </lineage>
</organism>
<dbReference type="PROSITE" id="PS50893">
    <property type="entry name" value="ABC_TRANSPORTER_2"/>
    <property type="match status" value="1"/>
</dbReference>
<dbReference type="EMBL" id="KV919114">
    <property type="protein sequence ID" value="OSX71692.1"/>
    <property type="molecule type" value="Genomic_DNA"/>
</dbReference>
<dbReference type="AlphaFoldDB" id="A0A1X6NSV9"/>
<evidence type="ECO:0000256" key="2">
    <source>
        <dbReference type="ARBA" id="ARBA00014334"/>
    </source>
</evidence>
<evidence type="ECO:0000313" key="8">
    <source>
        <dbReference type="EMBL" id="OSX71692.1"/>
    </source>
</evidence>
<dbReference type="Gene3D" id="3.40.50.300">
    <property type="entry name" value="P-loop containing nucleotide triphosphate hydrolases"/>
    <property type="match status" value="1"/>
</dbReference>
<dbReference type="InterPro" id="IPR017871">
    <property type="entry name" value="ABC_transporter-like_CS"/>
</dbReference>
<dbReference type="InterPro" id="IPR003439">
    <property type="entry name" value="ABC_transporter-like_ATP-bd"/>
</dbReference>
<dbReference type="PANTHER" id="PTHR43553:SF24">
    <property type="entry name" value="ENERGY-COUPLING FACTOR TRANSPORTER ATP-BINDING PROTEIN ECFA1"/>
    <property type="match status" value="1"/>
</dbReference>
<feature type="domain" description="ABC transporter" evidence="7">
    <location>
        <begin position="153"/>
        <end position="366"/>
    </location>
</feature>
<dbReference type="GO" id="GO:0016887">
    <property type="term" value="F:ATP hydrolysis activity"/>
    <property type="evidence" value="ECO:0007669"/>
    <property type="project" value="InterPro"/>
</dbReference>
<gene>
    <name evidence="8" type="ORF">BU14_0510s0009</name>
</gene>
<accession>A0A1X6NSV9</accession>
<comment type="similarity">
    <text evidence="1">Belongs to the ABC transporter superfamily.</text>
</comment>
<reference evidence="8 9" key="1">
    <citation type="submission" date="2017-03" db="EMBL/GenBank/DDBJ databases">
        <title>WGS assembly of Porphyra umbilicalis.</title>
        <authorList>
            <person name="Brawley S.H."/>
            <person name="Blouin N.A."/>
            <person name="Ficko-Blean E."/>
            <person name="Wheeler G.L."/>
            <person name="Lohr M."/>
            <person name="Goodson H.V."/>
            <person name="Jenkins J.W."/>
            <person name="Blaby-Haas C.E."/>
            <person name="Helliwell K.E."/>
            <person name="Chan C."/>
            <person name="Marriage T."/>
            <person name="Bhattacharya D."/>
            <person name="Klein A.S."/>
            <person name="Badis Y."/>
            <person name="Brodie J."/>
            <person name="Cao Y."/>
            <person name="Collen J."/>
            <person name="Dittami S.M."/>
            <person name="Gachon C.M."/>
            <person name="Green B.R."/>
            <person name="Karpowicz S."/>
            <person name="Kim J.W."/>
            <person name="Kudahl U."/>
            <person name="Lin S."/>
            <person name="Michel G."/>
            <person name="Mittag M."/>
            <person name="Olson B.J."/>
            <person name="Pangilinan J."/>
            <person name="Peng Y."/>
            <person name="Qiu H."/>
            <person name="Shu S."/>
            <person name="Singer J.T."/>
            <person name="Smith A.G."/>
            <person name="Sprecher B.N."/>
            <person name="Wagner V."/>
            <person name="Wang W."/>
            <person name="Wang Z.-Y."/>
            <person name="Yan J."/>
            <person name="Yarish C."/>
            <person name="Zoeuner-Riek S."/>
            <person name="Zhuang Y."/>
            <person name="Zou Y."/>
            <person name="Lindquist E.A."/>
            <person name="Grimwood J."/>
            <person name="Barry K."/>
            <person name="Rokhsar D.S."/>
            <person name="Schmutz J."/>
            <person name="Stiller J.W."/>
            <person name="Grossman A.R."/>
            <person name="Prochnik S.E."/>
        </authorList>
    </citation>
    <scope>NUCLEOTIDE SEQUENCE [LARGE SCALE GENOMIC DNA]</scope>
    <source>
        <strain evidence="8">4086291</strain>
    </source>
</reference>
<dbReference type="SUPFAM" id="SSF52540">
    <property type="entry name" value="P-loop containing nucleoside triphosphate hydrolases"/>
    <property type="match status" value="1"/>
</dbReference>
<feature type="compositionally biased region" description="Pro residues" evidence="6">
    <location>
        <begin position="111"/>
        <end position="122"/>
    </location>
</feature>
<dbReference type="Pfam" id="PF00005">
    <property type="entry name" value="ABC_tran"/>
    <property type="match status" value="1"/>
</dbReference>
<name>A0A1X6NSV9_PORUM</name>
<keyword evidence="4" id="KW-0547">Nucleotide-binding</keyword>
<keyword evidence="9" id="KW-1185">Reference proteome</keyword>
<keyword evidence="3" id="KW-0813">Transport</keyword>